<proteinExistence type="predicted"/>
<accession>A0A2U8PG12</accession>
<dbReference type="AlphaFoldDB" id="A0A2U8PG12"/>
<dbReference type="InterPro" id="IPR037401">
    <property type="entry name" value="SnoaL-like"/>
</dbReference>
<protein>
    <submittedName>
        <fullName evidence="2">Nuclear transport factor 2 family protein</fullName>
    </submittedName>
</protein>
<dbReference type="RefSeq" id="WP_028144931.1">
    <property type="nucleotide sequence ID" value="NZ_AP021854.1"/>
</dbReference>
<reference evidence="3 5" key="4">
    <citation type="submission" date="2024-07" db="EMBL/GenBank/DDBJ databases">
        <title>Genomic Encyclopedia of Type Strains, Phase V (KMG-V): Genome sequencing to study the core and pangenomes of soil and plant-associated prokaryotes.</title>
        <authorList>
            <person name="Whitman W."/>
        </authorList>
    </citation>
    <scope>NUCLEOTIDE SEQUENCE [LARGE SCALE GENOMIC DNA]</scope>
    <source>
        <strain evidence="3 5">USDA 152</strain>
    </source>
</reference>
<sequence>MNDEARLKTWNAYQAAWGPVGESERRRLLEQSVAADCVYTDPGSQVAGREALMARIGQTQLKFPGACFRNDSFLEHHEQALFRWTMYDGTGRVFVKGESFGRFGADGRLVQATGFFELPAATS</sequence>
<dbReference type="InterPro" id="IPR032710">
    <property type="entry name" value="NTF2-like_dom_sf"/>
</dbReference>
<evidence type="ECO:0000313" key="4">
    <source>
        <dbReference type="Proteomes" id="UP000215703"/>
    </source>
</evidence>
<accession>A0A5H2Z5Y3</accession>
<dbReference type="Gene3D" id="3.10.450.50">
    <property type="match status" value="1"/>
</dbReference>
<reference evidence="2 4" key="2">
    <citation type="journal article" date="2017" name="Syst. Appl. Microbiol.">
        <title>Soybeans inoculated with root zone soils of Canadian native legumes harbour diverse and novel Bradyrhizobium spp. that possess agricultural potential.</title>
        <authorList>
            <person name="Bromfield E.S.P."/>
            <person name="Cloutier S."/>
            <person name="Tambong J.T."/>
            <person name="Tran Thi T.V."/>
        </authorList>
    </citation>
    <scope>NUCLEOTIDE SEQUENCE [LARGE SCALE GENOMIC DNA]</scope>
    <source>
        <strain evidence="2 4">OO99</strain>
    </source>
</reference>
<reference evidence="2" key="3">
    <citation type="journal article" date="2018" name="Microbiol. Resour. Announc.">
        <title>Complete Genome Sequence of Bradyrhizobium ottawaense OO99(T), an Efficient Nitrogen-Fixing Symbiont of Soybean.</title>
        <authorList>
            <person name="Nguyen H.D.T."/>
            <person name="Cloutier S."/>
            <person name="Bromfield E.S.P."/>
        </authorList>
    </citation>
    <scope>NUCLEOTIDE SEQUENCE</scope>
    <source>
        <strain evidence="2">OO99</strain>
    </source>
</reference>
<dbReference type="Proteomes" id="UP000215703">
    <property type="component" value="Chromosome"/>
</dbReference>
<name>A0A2U8PG12_9BRAD</name>
<evidence type="ECO:0000313" key="5">
    <source>
        <dbReference type="Proteomes" id="UP001565369"/>
    </source>
</evidence>
<feature type="domain" description="SnoaL-like" evidence="1">
    <location>
        <begin position="29"/>
        <end position="111"/>
    </location>
</feature>
<evidence type="ECO:0000313" key="2">
    <source>
        <dbReference type="EMBL" id="AWL96424.1"/>
    </source>
</evidence>
<dbReference type="SUPFAM" id="SSF54427">
    <property type="entry name" value="NTF2-like"/>
    <property type="match status" value="1"/>
</dbReference>
<dbReference type="OrthoDB" id="9808719at2"/>
<dbReference type="EMBL" id="JBGBZJ010000003">
    <property type="protein sequence ID" value="MEY9458297.1"/>
    <property type="molecule type" value="Genomic_DNA"/>
</dbReference>
<evidence type="ECO:0000259" key="1">
    <source>
        <dbReference type="Pfam" id="PF12680"/>
    </source>
</evidence>
<dbReference type="EMBL" id="CP029425">
    <property type="protein sequence ID" value="AWL96424.1"/>
    <property type="molecule type" value="Genomic_DNA"/>
</dbReference>
<dbReference type="GeneID" id="92967496"/>
<dbReference type="Pfam" id="PF12680">
    <property type="entry name" value="SnoaL_2"/>
    <property type="match status" value="1"/>
</dbReference>
<evidence type="ECO:0000313" key="3">
    <source>
        <dbReference type="EMBL" id="MEY9458297.1"/>
    </source>
</evidence>
<dbReference type="Proteomes" id="UP001565369">
    <property type="component" value="Unassembled WGS sequence"/>
</dbReference>
<gene>
    <name evidence="3" type="ORF">ABIG07_007245</name>
    <name evidence="2" type="ORF">CIT37_33085</name>
</gene>
<keyword evidence="5" id="KW-1185">Reference proteome</keyword>
<reference evidence="2 4" key="1">
    <citation type="journal article" date="2014" name="Int. J. Syst. Evol. Microbiol.">
        <title>Bradyrhizobium ottawaense sp. nov., a symbiotic nitrogen fixing bacterium from root nodules of soybeans in Canada.</title>
        <authorList>
            <person name="Yu X."/>
            <person name="Cloutier S."/>
            <person name="Tambong J.T."/>
            <person name="Bromfield E.S."/>
        </authorList>
    </citation>
    <scope>NUCLEOTIDE SEQUENCE [LARGE SCALE GENOMIC DNA]</scope>
    <source>
        <strain evidence="2 4">OO99</strain>
    </source>
</reference>
<dbReference type="KEGG" id="bot:CIT37_33085"/>
<organism evidence="2 4">
    <name type="scientific">Bradyrhizobium ottawaense</name>
    <dbReference type="NCBI Taxonomy" id="931866"/>
    <lineage>
        <taxon>Bacteria</taxon>
        <taxon>Pseudomonadati</taxon>
        <taxon>Pseudomonadota</taxon>
        <taxon>Alphaproteobacteria</taxon>
        <taxon>Hyphomicrobiales</taxon>
        <taxon>Nitrobacteraceae</taxon>
        <taxon>Bradyrhizobium</taxon>
    </lineage>
</organism>